<feature type="domain" description="SH3" evidence="4">
    <location>
        <begin position="90"/>
        <end position="151"/>
    </location>
</feature>
<keyword evidence="6" id="KW-1185">Reference proteome</keyword>
<dbReference type="PANTHER" id="PTHR45929">
    <property type="entry name" value="JAK PATHWAY SIGNAL TRANSDUCTION ADAPTOR MOLECULE"/>
    <property type="match status" value="1"/>
</dbReference>
<evidence type="ECO:0000259" key="4">
    <source>
        <dbReference type="PROSITE" id="PS50002"/>
    </source>
</evidence>
<organism evidence="5 6">
    <name type="scientific">Lipomyces tetrasporus</name>
    <dbReference type="NCBI Taxonomy" id="54092"/>
    <lineage>
        <taxon>Eukaryota</taxon>
        <taxon>Fungi</taxon>
        <taxon>Dikarya</taxon>
        <taxon>Ascomycota</taxon>
        <taxon>Saccharomycotina</taxon>
        <taxon>Lipomycetes</taxon>
        <taxon>Lipomycetales</taxon>
        <taxon>Lipomycetaceae</taxon>
        <taxon>Lipomyces</taxon>
    </lineage>
</organism>
<protein>
    <submittedName>
        <fullName evidence="5">SH3 domain-containing protein</fullName>
    </submittedName>
</protein>
<dbReference type="Pfam" id="PF00018">
    <property type="entry name" value="SH3_1"/>
    <property type="match status" value="1"/>
</dbReference>
<feature type="region of interest" description="Disordered" evidence="3">
    <location>
        <begin position="57"/>
        <end position="89"/>
    </location>
</feature>
<feature type="compositionally biased region" description="Low complexity" evidence="3">
    <location>
        <begin position="187"/>
        <end position="199"/>
    </location>
</feature>
<accession>A0AAD7QMR1</accession>
<feature type="compositionally biased region" description="Low complexity" evidence="3">
    <location>
        <begin position="157"/>
        <end position="171"/>
    </location>
</feature>
<evidence type="ECO:0000256" key="1">
    <source>
        <dbReference type="ARBA" id="ARBA00022443"/>
    </source>
</evidence>
<dbReference type="AlphaFoldDB" id="A0AAD7QMR1"/>
<dbReference type="GeneID" id="80883595"/>
<gene>
    <name evidence="5" type="ORF">POJ06DRAFT_259928</name>
</gene>
<evidence type="ECO:0000313" key="6">
    <source>
        <dbReference type="Proteomes" id="UP001217417"/>
    </source>
</evidence>
<evidence type="ECO:0000313" key="5">
    <source>
        <dbReference type="EMBL" id="KAJ8097746.1"/>
    </source>
</evidence>
<feature type="region of interest" description="Disordered" evidence="3">
    <location>
        <begin position="157"/>
        <end position="209"/>
    </location>
</feature>
<proteinExistence type="predicted"/>
<dbReference type="EMBL" id="JARPMG010000010">
    <property type="protein sequence ID" value="KAJ8097746.1"/>
    <property type="molecule type" value="Genomic_DNA"/>
</dbReference>
<dbReference type="InterPro" id="IPR001452">
    <property type="entry name" value="SH3_domain"/>
</dbReference>
<dbReference type="SMART" id="SM00326">
    <property type="entry name" value="SH3"/>
    <property type="match status" value="1"/>
</dbReference>
<sequence>MSDMNAALVNRSLSSIRNELETLKAVGVITPQLFDHISESLPKSYSPGMPPCDLKSTNGIMNDRDFEKTHTPPQTAQQAPPPPQYSPGPQEQLLAEAIYDYRPTDASDLALYRGAQIIILEKINPDWWRGRDKASNTEGIFPSSYVRVVDAFSPPVQSSYGQSYPQQQQYMAPPPQQYAPPSPQPYVAPVQAQAQAGSSNQDQKPHHEGAFEKQGKKFGKKLGNAAIFGAGATIGSNIVNSIF</sequence>
<dbReference type="InterPro" id="IPR050670">
    <property type="entry name" value="STAM"/>
</dbReference>
<dbReference type="InterPro" id="IPR036028">
    <property type="entry name" value="SH3-like_dom_sf"/>
</dbReference>
<dbReference type="PROSITE" id="PS50002">
    <property type="entry name" value="SH3"/>
    <property type="match status" value="1"/>
</dbReference>
<dbReference type="Proteomes" id="UP001217417">
    <property type="component" value="Unassembled WGS sequence"/>
</dbReference>
<dbReference type="CDD" id="cd00174">
    <property type="entry name" value="SH3"/>
    <property type="match status" value="1"/>
</dbReference>
<dbReference type="Gene3D" id="2.30.30.40">
    <property type="entry name" value="SH3 Domains"/>
    <property type="match status" value="1"/>
</dbReference>
<feature type="compositionally biased region" description="Pro residues" evidence="3">
    <location>
        <begin position="172"/>
        <end position="186"/>
    </location>
</feature>
<keyword evidence="1 2" id="KW-0728">SH3 domain</keyword>
<evidence type="ECO:0000256" key="3">
    <source>
        <dbReference type="SAM" id="MobiDB-lite"/>
    </source>
</evidence>
<dbReference type="PANTHER" id="PTHR45929:SF7">
    <property type="entry name" value="LAS SEVENTEEN-BINDING PROTEIN 1"/>
    <property type="match status" value="1"/>
</dbReference>
<evidence type="ECO:0000256" key="2">
    <source>
        <dbReference type="PROSITE-ProRule" id="PRU00192"/>
    </source>
</evidence>
<dbReference type="SUPFAM" id="SSF50044">
    <property type="entry name" value="SH3-domain"/>
    <property type="match status" value="1"/>
</dbReference>
<name>A0AAD7QMR1_9ASCO</name>
<reference evidence="5" key="1">
    <citation type="submission" date="2023-03" db="EMBL/GenBank/DDBJ databases">
        <title>Near-Complete genome sequence of Lipomyces tetrasporous NRRL Y-64009, an oleaginous yeast capable of growing on lignocellulosic hydrolysates.</title>
        <authorList>
            <consortium name="Lawrence Berkeley National Laboratory"/>
            <person name="Jagtap S.S."/>
            <person name="Liu J.-J."/>
            <person name="Walukiewicz H.E."/>
            <person name="Pangilinan J."/>
            <person name="Lipzen A."/>
            <person name="Ahrendt S."/>
            <person name="Koriabine M."/>
            <person name="Cobaugh K."/>
            <person name="Salamov A."/>
            <person name="Yoshinaga Y."/>
            <person name="Ng V."/>
            <person name="Daum C."/>
            <person name="Grigoriev I.V."/>
            <person name="Slininger P.J."/>
            <person name="Dien B.S."/>
            <person name="Jin Y.-S."/>
            <person name="Rao C.V."/>
        </authorList>
    </citation>
    <scope>NUCLEOTIDE SEQUENCE</scope>
    <source>
        <strain evidence="5">NRRL Y-64009</strain>
    </source>
</reference>
<dbReference type="RefSeq" id="XP_056041196.1">
    <property type="nucleotide sequence ID" value="XM_056188429.1"/>
</dbReference>
<comment type="caution">
    <text evidence="5">The sequence shown here is derived from an EMBL/GenBank/DDBJ whole genome shotgun (WGS) entry which is preliminary data.</text>
</comment>
<dbReference type="PRINTS" id="PR00452">
    <property type="entry name" value="SH3DOMAIN"/>
</dbReference>